<accession>A0ABU9K4D7</accession>
<protein>
    <submittedName>
        <fullName evidence="3">Gfo/Idh/MocA family oxidoreductase</fullName>
    </submittedName>
</protein>
<gene>
    <name evidence="3" type="ORF">AAEO50_01160</name>
</gene>
<evidence type="ECO:0000259" key="1">
    <source>
        <dbReference type="Pfam" id="PF01408"/>
    </source>
</evidence>
<dbReference type="PANTHER" id="PTHR43249">
    <property type="entry name" value="UDP-N-ACETYL-2-AMINO-2-DEOXY-D-GLUCURONATE OXIDASE"/>
    <property type="match status" value="1"/>
</dbReference>
<organism evidence="3 4">
    <name type="scientific">Rossellomorea oryzaecorticis</name>
    <dbReference type="NCBI Taxonomy" id="1396505"/>
    <lineage>
        <taxon>Bacteria</taxon>
        <taxon>Bacillati</taxon>
        <taxon>Bacillota</taxon>
        <taxon>Bacilli</taxon>
        <taxon>Bacillales</taxon>
        <taxon>Bacillaceae</taxon>
        <taxon>Rossellomorea</taxon>
    </lineage>
</organism>
<dbReference type="Pfam" id="PF22725">
    <property type="entry name" value="GFO_IDH_MocA_C3"/>
    <property type="match status" value="1"/>
</dbReference>
<dbReference type="InterPro" id="IPR000683">
    <property type="entry name" value="Gfo/Idh/MocA-like_OxRdtase_N"/>
</dbReference>
<dbReference type="InterPro" id="IPR055170">
    <property type="entry name" value="GFO_IDH_MocA-like_dom"/>
</dbReference>
<proteinExistence type="predicted"/>
<dbReference type="RefSeq" id="WP_341979523.1">
    <property type="nucleotide sequence ID" value="NZ_JBBYAF010000002.1"/>
</dbReference>
<dbReference type="InterPro" id="IPR036291">
    <property type="entry name" value="NAD(P)-bd_dom_sf"/>
</dbReference>
<sequence length="352" mass="39049">MKNDVNIGVIGIGSIAETSHIPNLKAAVGVRLAAVADVDLDRAREISQKYEVPQFFTTAEEMFEKSQLDAVMICTPNGTHIPIAMKAADKRIHVFMEKPIGTDLKEVEKYLRFAKDKNVLTMVGMPHRFRRDAQILKAYASKGTFGNVYYVKAKLFRRRGTPKGWFTNKALAGGGALMDIGVHVLDLAWWLIGKPEARSITGKTVTGLGNYETNYVSSWESSNKQLNSARVFDVDDFGAAWIRFRNGVVLSLETAWAVNGEQDEGIEIEIFGDKGGAVLSPLSIFSEEEGLLSKHHPVFEKNEPFKDEIGHFIHCIRTGSSPLIDGEDGYEVLKLLMGIYESSNLGKEICFN</sequence>
<evidence type="ECO:0000313" key="3">
    <source>
        <dbReference type="EMBL" id="MEL3970873.1"/>
    </source>
</evidence>
<feature type="domain" description="Gfo/Idh/MocA-like oxidoreductase N-terminal" evidence="1">
    <location>
        <begin position="5"/>
        <end position="124"/>
    </location>
</feature>
<comment type="caution">
    <text evidence="3">The sequence shown here is derived from an EMBL/GenBank/DDBJ whole genome shotgun (WGS) entry which is preliminary data.</text>
</comment>
<name>A0ABU9K4D7_9BACI</name>
<dbReference type="SUPFAM" id="SSF55347">
    <property type="entry name" value="Glyceraldehyde-3-phosphate dehydrogenase-like, C-terminal domain"/>
    <property type="match status" value="1"/>
</dbReference>
<dbReference type="InterPro" id="IPR052515">
    <property type="entry name" value="Gfo/Idh/MocA_Oxidoreductase"/>
</dbReference>
<keyword evidence="4" id="KW-1185">Reference proteome</keyword>
<dbReference type="Pfam" id="PF01408">
    <property type="entry name" value="GFO_IDH_MocA"/>
    <property type="match status" value="1"/>
</dbReference>
<evidence type="ECO:0000313" key="4">
    <source>
        <dbReference type="Proteomes" id="UP001389717"/>
    </source>
</evidence>
<reference evidence="3 4" key="1">
    <citation type="submission" date="2024-04" db="EMBL/GenBank/DDBJ databases">
        <title>Bacillus oryzaecorticis sp. nov., a moderately halophilic bacterium isolated from rice husks.</title>
        <authorList>
            <person name="Zhu H.-S."/>
        </authorList>
    </citation>
    <scope>NUCLEOTIDE SEQUENCE [LARGE SCALE GENOMIC DNA]</scope>
    <source>
        <strain evidence="3 4">ZC255</strain>
    </source>
</reference>
<dbReference type="Gene3D" id="3.40.50.720">
    <property type="entry name" value="NAD(P)-binding Rossmann-like Domain"/>
    <property type="match status" value="1"/>
</dbReference>
<dbReference type="SUPFAM" id="SSF51735">
    <property type="entry name" value="NAD(P)-binding Rossmann-fold domains"/>
    <property type="match status" value="1"/>
</dbReference>
<dbReference type="Proteomes" id="UP001389717">
    <property type="component" value="Unassembled WGS sequence"/>
</dbReference>
<evidence type="ECO:0000259" key="2">
    <source>
        <dbReference type="Pfam" id="PF22725"/>
    </source>
</evidence>
<feature type="domain" description="GFO/IDH/MocA-like oxidoreductase" evidence="2">
    <location>
        <begin position="136"/>
        <end position="277"/>
    </location>
</feature>
<dbReference type="EMBL" id="JBBYAF010000002">
    <property type="protein sequence ID" value="MEL3970873.1"/>
    <property type="molecule type" value="Genomic_DNA"/>
</dbReference>
<dbReference type="Gene3D" id="3.30.360.10">
    <property type="entry name" value="Dihydrodipicolinate Reductase, domain 2"/>
    <property type="match status" value="1"/>
</dbReference>
<dbReference type="PANTHER" id="PTHR43249:SF1">
    <property type="entry name" value="D-GLUCOSIDE 3-DEHYDROGENASE"/>
    <property type="match status" value="1"/>
</dbReference>